<sequence length="60" mass="6372">MGTAVNPARPAAEAARIHLCGKGIGVVDDAAISPRRLTFPGQWRGRTESHTAIKEVSHPL</sequence>
<comment type="caution">
    <text evidence="1">The sequence shown here is derived from an EMBL/GenBank/DDBJ whole genome shotgun (WGS) entry which is preliminary data.</text>
</comment>
<accession>A0A1S1LP29</accession>
<evidence type="ECO:0000313" key="2">
    <source>
        <dbReference type="Proteomes" id="UP000180043"/>
    </source>
</evidence>
<organism evidence="1 2">
    <name type="scientific">Mycobacteroides chelonae</name>
    <name type="common">Mycobacterium chelonae</name>
    <dbReference type="NCBI Taxonomy" id="1774"/>
    <lineage>
        <taxon>Bacteria</taxon>
        <taxon>Bacillati</taxon>
        <taxon>Actinomycetota</taxon>
        <taxon>Actinomycetes</taxon>
        <taxon>Mycobacteriales</taxon>
        <taxon>Mycobacteriaceae</taxon>
        <taxon>Mycobacteroides</taxon>
    </lineage>
</organism>
<dbReference type="EMBL" id="MLIQ01000014">
    <property type="protein sequence ID" value="OHU57055.1"/>
    <property type="molecule type" value="Genomic_DNA"/>
</dbReference>
<evidence type="ECO:0000313" key="1">
    <source>
        <dbReference type="EMBL" id="OHU57055.1"/>
    </source>
</evidence>
<dbReference type="AlphaFoldDB" id="A0A1S1LP29"/>
<reference evidence="1 2" key="1">
    <citation type="submission" date="2016-10" db="EMBL/GenBank/DDBJ databases">
        <title>Evaluation of Human, Veterinary and Environmental Mycobacterium chelonae Isolates by Core Genome Phylogenomic Analysis, Targeted Gene Comparison, and Anti-microbial Susceptibility Patterns: A Tale of Mistaken Identities.</title>
        <authorList>
            <person name="Fogelson S.B."/>
            <person name="Camus A.C."/>
            <person name="Lorenz W."/>
            <person name="Vasireddy R."/>
            <person name="Vasireddy S."/>
            <person name="Smith T."/>
            <person name="Brown-Elliott B.A."/>
            <person name="Wallace R.J.Jr."/>
            <person name="Hasan N.A."/>
            <person name="Reischl U."/>
            <person name="Sanchez S."/>
        </authorList>
    </citation>
    <scope>NUCLEOTIDE SEQUENCE [LARGE SCALE GENOMIC DNA]</scope>
    <source>
        <strain evidence="1 2">15515</strain>
    </source>
</reference>
<name>A0A1S1LP29_MYCCH</name>
<protein>
    <submittedName>
        <fullName evidence="1">Uncharacterized protein</fullName>
    </submittedName>
</protein>
<proteinExistence type="predicted"/>
<gene>
    <name evidence="1" type="ORF">BKG82_12750</name>
</gene>
<dbReference type="Proteomes" id="UP000180043">
    <property type="component" value="Unassembled WGS sequence"/>
</dbReference>